<name>A0A9Q8QMM9_9HYPO</name>
<reference evidence="10" key="1">
    <citation type="submission" date="2021-11" db="EMBL/GenBank/DDBJ databases">
        <title>Purpureocillium_takamizusanense_genome.</title>
        <authorList>
            <person name="Nguyen N.-H."/>
        </authorList>
    </citation>
    <scope>NUCLEOTIDE SEQUENCE</scope>
    <source>
        <strain evidence="10">PT3</strain>
    </source>
</reference>
<dbReference type="NCBIfam" id="TIGR00231">
    <property type="entry name" value="small_GTP"/>
    <property type="match status" value="1"/>
</dbReference>
<feature type="binding site" evidence="7">
    <location>
        <position position="138"/>
    </location>
    <ligand>
        <name>Mg(2+)</name>
        <dbReference type="ChEBI" id="CHEBI:18420"/>
    </ligand>
</feature>
<keyword evidence="2" id="KW-0519">Myristate</keyword>
<dbReference type="Gene3D" id="3.40.50.300">
    <property type="entry name" value="P-loop containing nucleotide triphosphate hydrolases"/>
    <property type="match status" value="1"/>
</dbReference>
<dbReference type="OrthoDB" id="2011769at2759"/>
<dbReference type="SMART" id="SM00177">
    <property type="entry name" value="ARF"/>
    <property type="match status" value="1"/>
</dbReference>
<feature type="binding site" evidence="6">
    <location>
        <position position="160"/>
    </location>
    <ligand>
        <name>GTP</name>
        <dbReference type="ChEBI" id="CHEBI:37565"/>
    </ligand>
</feature>
<dbReference type="SMART" id="SM00175">
    <property type="entry name" value="RAB"/>
    <property type="match status" value="1"/>
</dbReference>
<dbReference type="InterPro" id="IPR024156">
    <property type="entry name" value="Small_GTPase_ARF"/>
</dbReference>
<keyword evidence="3 6" id="KW-0547">Nucleotide-binding</keyword>
<evidence type="ECO:0000256" key="2">
    <source>
        <dbReference type="ARBA" id="ARBA00022707"/>
    </source>
</evidence>
<keyword evidence="4 6" id="KW-0342">GTP-binding</keyword>
<evidence type="ECO:0000256" key="6">
    <source>
        <dbReference type="PIRSR" id="PIRSR606689-1"/>
    </source>
</evidence>
<evidence type="ECO:0000313" key="10">
    <source>
        <dbReference type="EMBL" id="UNI21247.1"/>
    </source>
</evidence>
<dbReference type="SUPFAM" id="SSF52540">
    <property type="entry name" value="P-loop containing nucleoside triphosphate hydrolases"/>
    <property type="match status" value="1"/>
</dbReference>
<dbReference type="PANTHER" id="PTHR11711">
    <property type="entry name" value="ADP RIBOSYLATION FACTOR-RELATED"/>
    <property type="match status" value="1"/>
</dbReference>
<dbReference type="InterPro" id="IPR027417">
    <property type="entry name" value="P-loop_NTPase"/>
</dbReference>
<gene>
    <name evidence="10" type="primary">ARF6</name>
    <name evidence="10" type="ORF">JDV02_007254</name>
</gene>
<dbReference type="GO" id="GO:0005525">
    <property type="term" value="F:GTP binding"/>
    <property type="evidence" value="ECO:0007669"/>
    <property type="project" value="UniProtKB-KW"/>
</dbReference>
<accession>A0A9Q8QMM9</accession>
<keyword evidence="7" id="KW-0460">Magnesium</keyword>
<evidence type="ECO:0000256" key="1">
    <source>
        <dbReference type="ARBA" id="ARBA00010290"/>
    </source>
</evidence>
<dbReference type="KEGG" id="ptkz:JDV02_007254"/>
<dbReference type="Proteomes" id="UP000829364">
    <property type="component" value="Chromosome 6"/>
</dbReference>
<evidence type="ECO:0000256" key="5">
    <source>
        <dbReference type="ARBA" id="ARBA00023288"/>
    </source>
</evidence>
<dbReference type="GeneID" id="72069202"/>
<comment type="similarity">
    <text evidence="1 8">Belongs to the small GTPase superfamily. Arf family.</text>
</comment>
<dbReference type="GO" id="GO:0046872">
    <property type="term" value="F:metal ion binding"/>
    <property type="evidence" value="ECO:0007669"/>
    <property type="project" value="UniProtKB-KW"/>
</dbReference>
<keyword evidence="11" id="KW-1185">Reference proteome</keyword>
<evidence type="ECO:0000256" key="3">
    <source>
        <dbReference type="ARBA" id="ARBA00022741"/>
    </source>
</evidence>
<dbReference type="InterPro" id="IPR005225">
    <property type="entry name" value="Small_GTP-bd"/>
</dbReference>
<organism evidence="10 11">
    <name type="scientific">Purpureocillium takamizusanense</name>
    <dbReference type="NCBI Taxonomy" id="2060973"/>
    <lineage>
        <taxon>Eukaryota</taxon>
        <taxon>Fungi</taxon>
        <taxon>Dikarya</taxon>
        <taxon>Ascomycota</taxon>
        <taxon>Pezizomycotina</taxon>
        <taxon>Sordariomycetes</taxon>
        <taxon>Hypocreomycetidae</taxon>
        <taxon>Hypocreales</taxon>
        <taxon>Ophiocordycipitaceae</taxon>
        <taxon>Purpureocillium</taxon>
    </lineage>
</organism>
<evidence type="ECO:0000256" key="7">
    <source>
        <dbReference type="PIRSR" id="PIRSR606689-2"/>
    </source>
</evidence>
<dbReference type="EMBL" id="CP086359">
    <property type="protein sequence ID" value="UNI21247.1"/>
    <property type="molecule type" value="Genomic_DNA"/>
</dbReference>
<dbReference type="InterPro" id="IPR041838">
    <property type="entry name" value="Arf6"/>
</dbReference>
<feature type="binding site" evidence="7">
    <location>
        <position position="121"/>
    </location>
    <ligand>
        <name>Mg(2+)</name>
        <dbReference type="ChEBI" id="CHEBI:18420"/>
    </ligand>
</feature>
<dbReference type="Pfam" id="PF00025">
    <property type="entry name" value="Arf"/>
    <property type="match status" value="1"/>
</dbReference>
<evidence type="ECO:0000256" key="8">
    <source>
        <dbReference type="RuleBase" id="RU003925"/>
    </source>
</evidence>
<feature type="binding site" evidence="6">
    <location>
        <begin position="114"/>
        <end position="121"/>
    </location>
    <ligand>
        <name>GTP</name>
        <dbReference type="ChEBI" id="CHEBI:37565"/>
    </ligand>
</feature>
<dbReference type="PROSITE" id="PS51417">
    <property type="entry name" value="ARF"/>
    <property type="match status" value="1"/>
</dbReference>
<feature type="compositionally biased region" description="Low complexity" evidence="9">
    <location>
        <begin position="30"/>
        <end position="45"/>
    </location>
</feature>
<evidence type="ECO:0000256" key="9">
    <source>
        <dbReference type="SAM" id="MobiDB-lite"/>
    </source>
</evidence>
<proteinExistence type="inferred from homology"/>
<feature type="region of interest" description="Disordered" evidence="9">
    <location>
        <begin position="1"/>
        <end position="55"/>
    </location>
</feature>
<protein>
    <submittedName>
        <fullName evidence="10">ADP-ribosylation factor, Arf Arf6</fullName>
    </submittedName>
</protein>
<feature type="binding site" evidence="6">
    <location>
        <begin position="216"/>
        <end position="219"/>
    </location>
    <ligand>
        <name>GTP</name>
        <dbReference type="ChEBI" id="CHEBI:37565"/>
    </ligand>
</feature>
<dbReference type="RefSeq" id="XP_047844728.1">
    <property type="nucleotide sequence ID" value="XM_047988730.1"/>
</dbReference>
<evidence type="ECO:0000313" key="11">
    <source>
        <dbReference type="Proteomes" id="UP000829364"/>
    </source>
</evidence>
<dbReference type="InterPro" id="IPR006689">
    <property type="entry name" value="Small_GTPase_ARF/SAR"/>
</dbReference>
<keyword evidence="5" id="KW-0449">Lipoprotein</keyword>
<dbReference type="AlphaFoldDB" id="A0A9Q8QMM9"/>
<dbReference type="SMART" id="SM00178">
    <property type="entry name" value="SAR"/>
    <property type="match status" value="1"/>
</dbReference>
<dbReference type="CDD" id="cd04149">
    <property type="entry name" value="Arf6"/>
    <property type="match status" value="1"/>
</dbReference>
<dbReference type="PRINTS" id="PR00328">
    <property type="entry name" value="SAR1GTPBP"/>
</dbReference>
<dbReference type="FunFam" id="3.40.50.300:FF:000832">
    <property type="entry name" value="ADP-ribosylation factor 6"/>
    <property type="match status" value="1"/>
</dbReference>
<keyword evidence="7" id="KW-0479">Metal-binding</keyword>
<evidence type="ECO:0000256" key="4">
    <source>
        <dbReference type="ARBA" id="ARBA00023134"/>
    </source>
</evidence>
<sequence length="276" mass="30756">MSSRDSTAHHHQPTPPDTHRNLRWRTYQDTATTATTTTSFTTTASPKAGSSSRSFSIGLQQSARNTLASIRDRLPSNVHSRLASSEPVTKMGGQISKVMGKIFGSKEMRLLMLGLDAAGKTTILYKLKLGQDVTTIPTVGFNVETVTYKNVKFNVWDVGGQDKIRPLWRHYFSGTQGLIFVIDSADRNRIDEARQELHRIINDREMKDSLLLVFANKQDLKEAMKPQEVTEALQLARLKDKVWYVVPSCATTGEGLLEGLAWLSNNVKSQPAPVKK</sequence>
<dbReference type="GO" id="GO:0003924">
    <property type="term" value="F:GTPase activity"/>
    <property type="evidence" value="ECO:0007669"/>
    <property type="project" value="InterPro"/>
</dbReference>